<keyword evidence="4" id="KW-1185">Reference proteome</keyword>
<dbReference type="PROSITE" id="PS51257">
    <property type="entry name" value="PROKAR_LIPOPROTEIN"/>
    <property type="match status" value="1"/>
</dbReference>
<protein>
    <recommendedName>
        <fullName evidence="2">DUF4394 domain-containing protein</fullName>
    </recommendedName>
</protein>
<feature type="signal peptide" evidence="1">
    <location>
        <begin position="1"/>
        <end position="19"/>
    </location>
</feature>
<reference evidence="4" key="1">
    <citation type="submission" date="2016-10" db="EMBL/GenBank/DDBJ databases">
        <authorList>
            <person name="Varghese N."/>
            <person name="Submissions S."/>
        </authorList>
    </citation>
    <scope>NUCLEOTIDE SEQUENCE [LARGE SCALE GENOMIC DNA]</scope>
    <source>
        <strain evidence="4">DSM 17072</strain>
    </source>
</reference>
<dbReference type="EMBL" id="FNKL01000003">
    <property type="protein sequence ID" value="SDQ81621.1"/>
    <property type="molecule type" value="Genomic_DNA"/>
</dbReference>
<dbReference type="InterPro" id="IPR011047">
    <property type="entry name" value="Quinoprotein_ADH-like_sf"/>
</dbReference>
<dbReference type="Proteomes" id="UP000199627">
    <property type="component" value="Unassembled WGS sequence"/>
</dbReference>
<evidence type="ECO:0000256" key="1">
    <source>
        <dbReference type="SAM" id="SignalP"/>
    </source>
</evidence>
<dbReference type="RefSeq" id="WP_089756240.1">
    <property type="nucleotide sequence ID" value="NZ_FNKL01000003.1"/>
</dbReference>
<dbReference type="InterPro" id="IPR025507">
    <property type="entry name" value="DUF4394"/>
</dbReference>
<keyword evidence="1" id="KW-0732">Signal</keyword>
<dbReference type="SUPFAM" id="SSF63825">
    <property type="entry name" value="YWTD domain"/>
    <property type="match status" value="1"/>
</dbReference>
<dbReference type="OrthoDB" id="531718at2"/>
<dbReference type="SUPFAM" id="SSF50998">
    <property type="entry name" value="Quinoprotein alcohol dehydrogenase-like"/>
    <property type="match status" value="1"/>
</dbReference>
<evidence type="ECO:0000313" key="4">
    <source>
        <dbReference type="Proteomes" id="UP000199627"/>
    </source>
</evidence>
<sequence length="499" mass="51976">MKKLLHLCLALAAFTTIFSCNDSDDYIMPENMAQGPDLMVYGLTSMNELVYFNSNNPKAFTSKTAVTGVVSGEKLLSIDFRPATGELYALSNASKLYIINTTNASARIVSSTAFVPAVSGTIASIDFNPTVDRIRLVSNTGQNLRLHPETGATAGNDTNITGPGSPSITGIAYTNSKAGASSTILYDIDPASGKLFKQDPPNNGTLVEVGSLGTTFTGQAAFDIKHDNSTALLALNDKLHLLDLINGKATNIGSLQQAIIDLAIPTEAVAYAVDNANNLQIFNPNSPMPVSKTVAGLQSGENILGIDFRPLNGQLYALGSSSRIYTINLGTGAATAVGSSPFATLLSGTDFGFDFNPLVDKIRVVSNTGQNLRLDPVTGGITAVDSAINPVGAMLGAAAYTNNFAGTTSTTLFVIDHNTDKLYQQNPPNNGTLVETGSLGINITSANGFDIGSMSQKAYLMASVGSATKIYTVNTSTGAATSVADYPNTVKAFAVGLGF</sequence>
<feature type="domain" description="DUF4394" evidence="2">
    <location>
        <begin position="279"/>
        <end position="489"/>
    </location>
</feature>
<evidence type="ECO:0000313" key="3">
    <source>
        <dbReference type="EMBL" id="SDQ81621.1"/>
    </source>
</evidence>
<feature type="chain" id="PRO_5011644574" description="DUF4394 domain-containing protein" evidence="1">
    <location>
        <begin position="20"/>
        <end position="499"/>
    </location>
</feature>
<feature type="domain" description="DUF4394" evidence="2">
    <location>
        <begin position="49"/>
        <end position="263"/>
    </location>
</feature>
<name>A0A1H1DYM9_9FLAO</name>
<gene>
    <name evidence="3" type="ORF">SAMN05421664_2704</name>
</gene>
<organism evidence="3 4">
    <name type="scientific">Chryseobacterium soldanellicola</name>
    <dbReference type="NCBI Taxonomy" id="311333"/>
    <lineage>
        <taxon>Bacteria</taxon>
        <taxon>Pseudomonadati</taxon>
        <taxon>Bacteroidota</taxon>
        <taxon>Flavobacteriia</taxon>
        <taxon>Flavobacteriales</taxon>
        <taxon>Weeksellaceae</taxon>
        <taxon>Chryseobacterium group</taxon>
        <taxon>Chryseobacterium</taxon>
    </lineage>
</organism>
<dbReference type="Pfam" id="PF14339">
    <property type="entry name" value="DUF4394"/>
    <property type="match status" value="2"/>
</dbReference>
<accession>A0A1H1DYM9</accession>
<evidence type="ECO:0000259" key="2">
    <source>
        <dbReference type="Pfam" id="PF14339"/>
    </source>
</evidence>
<dbReference type="STRING" id="311333.SAMN05421664_2704"/>
<dbReference type="AlphaFoldDB" id="A0A1H1DYM9"/>
<proteinExistence type="predicted"/>